<protein>
    <recommendedName>
        <fullName evidence="5">F-box domain-containing protein</fullName>
    </recommendedName>
</protein>
<dbReference type="Proteomes" id="UP000029121">
    <property type="component" value="Unassembled WGS sequence"/>
</dbReference>
<dbReference type="PANTHER" id="PTHR31672:SF13">
    <property type="entry name" value="F-BOX PROTEIN CPR30-LIKE"/>
    <property type="match status" value="1"/>
</dbReference>
<dbReference type="InterPro" id="IPR017451">
    <property type="entry name" value="F-box-assoc_interact_dom"/>
</dbReference>
<name>R0GKT3_9BRAS</name>
<dbReference type="AlphaFoldDB" id="R0GKT3"/>
<organism evidence="3 4">
    <name type="scientific">Capsella rubella</name>
    <dbReference type="NCBI Taxonomy" id="81985"/>
    <lineage>
        <taxon>Eukaryota</taxon>
        <taxon>Viridiplantae</taxon>
        <taxon>Streptophyta</taxon>
        <taxon>Embryophyta</taxon>
        <taxon>Tracheophyta</taxon>
        <taxon>Spermatophyta</taxon>
        <taxon>Magnoliopsida</taxon>
        <taxon>eudicotyledons</taxon>
        <taxon>Gunneridae</taxon>
        <taxon>Pentapetalae</taxon>
        <taxon>rosids</taxon>
        <taxon>malvids</taxon>
        <taxon>Brassicales</taxon>
        <taxon>Brassicaceae</taxon>
        <taxon>Camelineae</taxon>
        <taxon>Capsella</taxon>
    </lineage>
</organism>
<dbReference type="Pfam" id="PF00646">
    <property type="entry name" value="F-box"/>
    <property type="match status" value="1"/>
</dbReference>
<evidence type="ECO:0008006" key="5">
    <source>
        <dbReference type="Google" id="ProtNLM"/>
    </source>
</evidence>
<dbReference type="Pfam" id="PF07734">
    <property type="entry name" value="FBA_1"/>
    <property type="match status" value="1"/>
</dbReference>
<feature type="domain" description="F-box" evidence="1">
    <location>
        <begin position="7"/>
        <end position="44"/>
    </location>
</feature>
<evidence type="ECO:0000313" key="4">
    <source>
        <dbReference type="Proteomes" id="UP000029121"/>
    </source>
</evidence>
<dbReference type="KEGG" id="crb:17899021"/>
<dbReference type="InterPro" id="IPR006527">
    <property type="entry name" value="F-box-assoc_dom_typ1"/>
</dbReference>
<dbReference type="InterPro" id="IPR050796">
    <property type="entry name" value="SCF_F-box_component"/>
</dbReference>
<dbReference type="InterPro" id="IPR036047">
    <property type="entry name" value="F-box-like_dom_sf"/>
</dbReference>
<dbReference type="NCBIfam" id="TIGR01640">
    <property type="entry name" value="F_box_assoc_1"/>
    <property type="match status" value="2"/>
</dbReference>
<dbReference type="EMBL" id="KB870805">
    <property type="protein sequence ID" value="EOA36532.1"/>
    <property type="molecule type" value="Genomic_DNA"/>
</dbReference>
<sequence length="425" mass="48613">MTKRTRICDLPPKLLGEKILTRVPITSLRAVRSTCKLWNALSKDWVLGKALAPRQQYLGFLTMDSKVCSTRFHICRSSKDKDEEEDLVDLSIKQVDLLNQVEISKVYHCDGLLLCVAKDKSRLMVWNPYLGQTRWIAPTTYFHRLDMYALGYDKNNRNHKILRFVDYSTERLVMYEIYDLSSNSWRVLDVTPDWDIDPCQGGVSVKGDTYFYAHESIGPGFSGGEYLGNGDLLIDDNEIQDFLLCFDFTRETFGPRLPLPFHSCGTLNTVTLSCVRDEQLAVLYQEGCHDSQCNIVPIWVTTRIDPNYVSWSKFLNLEMRPFARTGVRFDYHSGGTFFIDEEEKVAVVFDIDGYLPSLTEKVRYHTAFIIGEEGYFKSVSLGVAPKVAEPSRSGYVPEIYCPPCVCSSSYLPSLVQLNQQRKSYV</sequence>
<accession>R0GKT3</accession>
<dbReference type="OrthoDB" id="1031700at2759"/>
<dbReference type="PANTHER" id="PTHR31672">
    <property type="entry name" value="BNACNNG10540D PROTEIN"/>
    <property type="match status" value="1"/>
</dbReference>
<reference evidence="4" key="1">
    <citation type="journal article" date="2013" name="Nat. Genet.">
        <title>The Capsella rubella genome and the genomic consequences of rapid mating system evolution.</title>
        <authorList>
            <person name="Slotte T."/>
            <person name="Hazzouri K.M."/>
            <person name="Agren J.A."/>
            <person name="Koenig D."/>
            <person name="Maumus F."/>
            <person name="Guo Y.L."/>
            <person name="Steige K."/>
            <person name="Platts A.E."/>
            <person name="Escobar J.S."/>
            <person name="Newman L.K."/>
            <person name="Wang W."/>
            <person name="Mandakova T."/>
            <person name="Vello E."/>
            <person name="Smith L.M."/>
            <person name="Henz S.R."/>
            <person name="Steffen J."/>
            <person name="Takuno S."/>
            <person name="Brandvain Y."/>
            <person name="Coop G."/>
            <person name="Andolfatto P."/>
            <person name="Hu T.T."/>
            <person name="Blanchette M."/>
            <person name="Clark R.M."/>
            <person name="Quesneville H."/>
            <person name="Nordborg M."/>
            <person name="Gaut B.S."/>
            <person name="Lysak M.A."/>
            <person name="Jenkins J."/>
            <person name="Grimwood J."/>
            <person name="Chapman J."/>
            <person name="Prochnik S."/>
            <person name="Shu S."/>
            <person name="Rokhsar D."/>
            <person name="Schmutz J."/>
            <person name="Weigel D."/>
            <person name="Wright S.I."/>
        </authorList>
    </citation>
    <scope>NUCLEOTIDE SEQUENCE [LARGE SCALE GENOMIC DNA]</scope>
    <source>
        <strain evidence="4">cv. Monte Gargano</strain>
    </source>
</reference>
<proteinExistence type="predicted"/>
<keyword evidence="4" id="KW-1185">Reference proteome</keyword>
<gene>
    <name evidence="3" type="ORF">CARUB_v10011581mg</name>
</gene>
<evidence type="ECO:0000259" key="1">
    <source>
        <dbReference type="Pfam" id="PF00646"/>
    </source>
</evidence>
<evidence type="ECO:0000313" key="3">
    <source>
        <dbReference type="EMBL" id="EOA36532.1"/>
    </source>
</evidence>
<dbReference type="SUPFAM" id="SSF81383">
    <property type="entry name" value="F-box domain"/>
    <property type="match status" value="1"/>
</dbReference>
<dbReference type="InterPro" id="IPR001810">
    <property type="entry name" value="F-box_dom"/>
</dbReference>
<evidence type="ECO:0000259" key="2">
    <source>
        <dbReference type="Pfam" id="PF07734"/>
    </source>
</evidence>
<feature type="domain" description="F-box associated beta-propeller type 1" evidence="2">
    <location>
        <begin position="60"/>
        <end position="417"/>
    </location>
</feature>